<reference evidence="3" key="1">
    <citation type="submission" date="2017-09" db="EMBL/GenBank/DDBJ databases">
        <authorList>
            <person name="Cho G.-S."/>
            <person name="Oguntoyinbo F.A."/>
            <person name="Cnockaert M."/>
            <person name="Kabisch J."/>
            <person name="Neve H."/>
            <person name="Bockelmann W."/>
            <person name="Wenning M."/>
            <person name="Franz C.M."/>
            <person name="Vandamme P."/>
        </authorList>
    </citation>
    <scope>NUCLEOTIDE SEQUENCE [LARGE SCALE GENOMIC DNA]</scope>
    <source>
        <strain evidence="3">MBT G8648</strain>
    </source>
</reference>
<dbReference type="InterPro" id="IPR005184">
    <property type="entry name" value="DUF306_Meta_HslJ"/>
</dbReference>
<dbReference type="AlphaFoldDB" id="A0A2A4HJP7"/>
<name>A0A2A4HJP7_9GAMM</name>
<dbReference type="InterPro" id="IPR053147">
    <property type="entry name" value="Hsp_HslJ-like"/>
</dbReference>
<evidence type="ECO:0000313" key="2">
    <source>
        <dbReference type="EMBL" id="PCF95132.1"/>
    </source>
</evidence>
<protein>
    <submittedName>
        <fullName evidence="2">META domain-containing protein</fullName>
    </submittedName>
</protein>
<evidence type="ECO:0000313" key="3">
    <source>
        <dbReference type="Proteomes" id="UP000218677"/>
    </source>
</evidence>
<comment type="caution">
    <text evidence="2">The sequence shown here is derived from an EMBL/GenBank/DDBJ whole genome shotgun (WGS) entry which is preliminary data.</text>
</comment>
<dbReference type="InterPro" id="IPR038670">
    <property type="entry name" value="HslJ-like_sf"/>
</dbReference>
<accession>A0A2A4HJP7</accession>
<dbReference type="EMBL" id="NWUX01000012">
    <property type="protein sequence ID" value="PCF95132.1"/>
    <property type="molecule type" value="Genomic_DNA"/>
</dbReference>
<dbReference type="PANTHER" id="PTHR35535:SF1">
    <property type="entry name" value="HEAT SHOCK PROTEIN HSLJ"/>
    <property type="match status" value="1"/>
</dbReference>
<dbReference type="Gene3D" id="2.40.128.270">
    <property type="match status" value="1"/>
</dbReference>
<gene>
    <name evidence="2" type="ORF">CPA45_13775</name>
</gene>
<organism evidence="2 3">
    <name type="scientific">Vreelandella nigrificans</name>
    <dbReference type="NCBI Taxonomy" id="2042704"/>
    <lineage>
        <taxon>Bacteria</taxon>
        <taxon>Pseudomonadati</taxon>
        <taxon>Pseudomonadota</taxon>
        <taxon>Gammaproteobacteria</taxon>
        <taxon>Oceanospirillales</taxon>
        <taxon>Halomonadaceae</taxon>
        <taxon>Vreelandella</taxon>
    </lineage>
</organism>
<evidence type="ECO:0000259" key="1">
    <source>
        <dbReference type="Pfam" id="PF03724"/>
    </source>
</evidence>
<dbReference type="RefSeq" id="WP_096652379.1">
    <property type="nucleotide sequence ID" value="NZ_NWUX01000012.1"/>
</dbReference>
<feature type="domain" description="DUF306" evidence="1">
    <location>
        <begin position="34"/>
        <end position="144"/>
    </location>
</feature>
<proteinExistence type="predicted"/>
<keyword evidence="3" id="KW-1185">Reference proteome</keyword>
<dbReference type="Pfam" id="PF03724">
    <property type="entry name" value="META"/>
    <property type="match status" value="1"/>
</dbReference>
<dbReference type="PROSITE" id="PS51257">
    <property type="entry name" value="PROKAR_LIPOPROTEIN"/>
    <property type="match status" value="1"/>
</dbReference>
<sequence length="150" mass="16456">MASKWLKTGLISLSILVAGCHSYSVEHTPALPDEPLINTYWKLVTLDGSPVTTAENFREAHMVLHTDNARLAGSTGCNSFTGRYQAEGKHLTFGQVATTKMACATTQMRTEQAMLSTFKQVAKWRIKGSTLLLEDTNGNPLAELEAVHLY</sequence>
<dbReference type="Proteomes" id="UP000218677">
    <property type="component" value="Unassembled WGS sequence"/>
</dbReference>
<dbReference type="PANTHER" id="PTHR35535">
    <property type="entry name" value="HEAT SHOCK PROTEIN HSLJ"/>
    <property type="match status" value="1"/>
</dbReference>
<dbReference type="OrthoDB" id="5348860at2"/>